<feature type="transmembrane region" description="Helical" evidence="1">
    <location>
        <begin position="58"/>
        <end position="79"/>
    </location>
</feature>
<keyword evidence="1" id="KW-0472">Membrane</keyword>
<dbReference type="InterPro" id="IPR040788">
    <property type="entry name" value="HEPN_MAE_28990"/>
</dbReference>
<dbReference type="EMBL" id="AP019829">
    <property type="protein sequence ID" value="BBM43360.1"/>
    <property type="molecule type" value="Genomic_DNA"/>
</dbReference>
<dbReference type="Pfam" id="PF18737">
    <property type="entry name" value="HEPN_MAE_28990"/>
    <property type="match status" value="1"/>
</dbReference>
<dbReference type="GeneID" id="84804920"/>
<keyword evidence="1" id="KW-1133">Transmembrane helix</keyword>
<dbReference type="AlphaFoldDB" id="A0A7U6LBG5"/>
<evidence type="ECO:0000256" key="1">
    <source>
        <dbReference type="SAM" id="Phobius"/>
    </source>
</evidence>
<sequence>MKSEYRKRKNELRYCFNILEKFENLKIRNDLGEVEETIIDFNYNTDNMNFSYNDFFKIFRSSFILLLYNFIEASVFLFIDSIYQKFEYENITYLQASEVFQKLFIEYKFSDSFKKNSNFNTYKDKVNEIIEGISNRIVLKFEIKNLSNLSGNVGAKNLREMCKLHGIVLNSRSRSQDPENHKFSLDNIKNERNALAHGRKSFIEVGSEYTVSDLKNYYDEIVLLMDDLLNAVKKFIDEKKYKQE</sequence>
<name>A0A7U6LBG5_9FUSO</name>
<feature type="domain" description="MAE-28990/MAE-18760-like HEPN" evidence="2">
    <location>
        <begin position="6"/>
        <end position="241"/>
    </location>
</feature>
<organism evidence="3 4">
    <name type="scientific">Leptotrichia wadei</name>
    <dbReference type="NCBI Taxonomy" id="157687"/>
    <lineage>
        <taxon>Bacteria</taxon>
        <taxon>Fusobacteriati</taxon>
        <taxon>Fusobacteriota</taxon>
        <taxon>Fusobacteriia</taxon>
        <taxon>Fusobacteriales</taxon>
        <taxon>Leptotrichiaceae</taxon>
        <taxon>Leptotrichia</taxon>
    </lineage>
</organism>
<dbReference type="RefSeq" id="WP_018498494.1">
    <property type="nucleotide sequence ID" value="NZ_AP019829.2"/>
</dbReference>
<gene>
    <name evidence="3" type="ORF">JCM16777_1613</name>
</gene>
<reference evidence="3 4" key="1">
    <citation type="submission" date="2019-07" db="EMBL/GenBank/DDBJ databases">
        <title>Complete Genome Sequence of Leptotrichia wadei Strain JCM16777.</title>
        <authorList>
            <person name="Watanabe S."/>
            <person name="Cui L."/>
        </authorList>
    </citation>
    <scope>NUCLEOTIDE SEQUENCE [LARGE SCALE GENOMIC DNA]</scope>
    <source>
        <strain evidence="3 4">JCM16777</strain>
    </source>
</reference>
<evidence type="ECO:0000259" key="2">
    <source>
        <dbReference type="Pfam" id="PF18737"/>
    </source>
</evidence>
<evidence type="ECO:0000313" key="3">
    <source>
        <dbReference type="EMBL" id="BBM43360.1"/>
    </source>
</evidence>
<proteinExistence type="predicted"/>
<protein>
    <recommendedName>
        <fullName evidence="2">MAE-28990/MAE-18760-like HEPN domain-containing protein</fullName>
    </recommendedName>
</protein>
<keyword evidence="1" id="KW-0812">Transmembrane</keyword>
<accession>A0A7U6LBG5</accession>
<evidence type="ECO:0000313" key="4">
    <source>
        <dbReference type="Proteomes" id="UP000321943"/>
    </source>
</evidence>
<dbReference type="KEGG" id="lwd:JCM16777_1613"/>
<dbReference type="Proteomes" id="UP000321943">
    <property type="component" value="Chromosome"/>
</dbReference>